<evidence type="ECO:0000313" key="2">
    <source>
        <dbReference type="EMBL" id="TRZ20556.1"/>
    </source>
</evidence>
<reference evidence="2" key="1">
    <citation type="submission" date="2019-04" db="EMBL/GenBank/DDBJ databases">
        <title>Genome assembly of Zosterops borbonicus 15179.</title>
        <authorList>
            <person name="Leroy T."/>
            <person name="Anselmetti Y."/>
            <person name="Tilak M.-K."/>
            <person name="Nabholz B."/>
        </authorList>
    </citation>
    <scope>NUCLEOTIDE SEQUENCE</scope>
    <source>
        <strain evidence="2">HGM_15179</strain>
        <tissue evidence="2">Muscle</tissue>
    </source>
</reference>
<feature type="region of interest" description="Disordered" evidence="1">
    <location>
        <begin position="123"/>
        <end position="145"/>
    </location>
</feature>
<dbReference type="AlphaFoldDB" id="A0A8K1GKC8"/>
<name>A0A8K1GKC8_9PASS</name>
<evidence type="ECO:0000256" key="1">
    <source>
        <dbReference type="SAM" id="MobiDB-lite"/>
    </source>
</evidence>
<keyword evidence="3" id="KW-1185">Reference proteome</keyword>
<evidence type="ECO:0000313" key="3">
    <source>
        <dbReference type="Proteomes" id="UP000796761"/>
    </source>
</evidence>
<accession>A0A8K1GKC8</accession>
<dbReference type="OrthoDB" id="10488047at2759"/>
<proteinExistence type="predicted"/>
<gene>
    <name evidence="2" type="ORF">HGM15179_006523</name>
</gene>
<organism evidence="2 3">
    <name type="scientific">Zosterops borbonicus</name>
    <dbReference type="NCBI Taxonomy" id="364589"/>
    <lineage>
        <taxon>Eukaryota</taxon>
        <taxon>Metazoa</taxon>
        <taxon>Chordata</taxon>
        <taxon>Craniata</taxon>
        <taxon>Vertebrata</taxon>
        <taxon>Euteleostomi</taxon>
        <taxon>Archelosauria</taxon>
        <taxon>Archosauria</taxon>
        <taxon>Dinosauria</taxon>
        <taxon>Saurischia</taxon>
        <taxon>Theropoda</taxon>
        <taxon>Coelurosauria</taxon>
        <taxon>Aves</taxon>
        <taxon>Neognathae</taxon>
        <taxon>Neoaves</taxon>
        <taxon>Telluraves</taxon>
        <taxon>Australaves</taxon>
        <taxon>Passeriformes</taxon>
        <taxon>Sylvioidea</taxon>
        <taxon>Zosteropidae</taxon>
        <taxon>Zosterops</taxon>
    </lineage>
</organism>
<protein>
    <submittedName>
        <fullName evidence="2">Uncharacterized protein</fullName>
    </submittedName>
</protein>
<dbReference type="EMBL" id="SWJQ01000145">
    <property type="protein sequence ID" value="TRZ20556.1"/>
    <property type="molecule type" value="Genomic_DNA"/>
</dbReference>
<comment type="caution">
    <text evidence="2">The sequence shown here is derived from an EMBL/GenBank/DDBJ whole genome shotgun (WGS) entry which is preliminary data.</text>
</comment>
<dbReference type="Proteomes" id="UP000796761">
    <property type="component" value="Unassembled WGS sequence"/>
</dbReference>
<sequence length="145" mass="16598">MQPMVQTMVKQLQPMEDHGDAEIHLQPMEESQVGAGGCYEPMANPCYSKILSGSCRFMERRAHTGVSFLVGFVTLWDSHTETVPEGLHPMKEWPKVQQLMLLWDGLMLQRFIGGCLPWEAGRRRRSRGRTSTDLLPEQQQEHSMN</sequence>